<name>A0A1Q3EAS5_LENED</name>
<evidence type="ECO:0000313" key="2">
    <source>
        <dbReference type="Proteomes" id="UP000188533"/>
    </source>
</evidence>
<dbReference type="Proteomes" id="UP000188533">
    <property type="component" value="Unassembled WGS sequence"/>
</dbReference>
<gene>
    <name evidence="1" type="ORF">LENED_006079</name>
</gene>
<organism evidence="1 2">
    <name type="scientific">Lentinula edodes</name>
    <name type="common">Shiitake mushroom</name>
    <name type="synonym">Lentinus edodes</name>
    <dbReference type="NCBI Taxonomy" id="5353"/>
    <lineage>
        <taxon>Eukaryota</taxon>
        <taxon>Fungi</taxon>
        <taxon>Dikarya</taxon>
        <taxon>Basidiomycota</taxon>
        <taxon>Agaricomycotina</taxon>
        <taxon>Agaricomycetes</taxon>
        <taxon>Agaricomycetidae</taxon>
        <taxon>Agaricales</taxon>
        <taxon>Marasmiineae</taxon>
        <taxon>Omphalotaceae</taxon>
        <taxon>Lentinula</taxon>
    </lineage>
</organism>
<comment type="caution">
    <text evidence="1">The sequence shown here is derived from an EMBL/GenBank/DDBJ whole genome shotgun (WGS) entry which is preliminary data.</text>
</comment>
<evidence type="ECO:0000313" key="1">
    <source>
        <dbReference type="EMBL" id="GAW04298.1"/>
    </source>
</evidence>
<reference evidence="1 2" key="2">
    <citation type="submission" date="2017-02" db="EMBL/GenBank/DDBJ databases">
        <title>A genome survey and senescence transcriptome analysis in Lentinula edodes.</title>
        <authorList>
            <person name="Sakamoto Y."/>
            <person name="Nakade K."/>
            <person name="Sato S."/>
            <person name="Yoshida Y."/>
            <person name="Miyazaki K."/>
            <person name="Natsume S."/>
            <person name="Konno N."/>
        </authorList>
    </citation>
    <scope>NUCLEOTIDE SEQUENCE [LARGE SCALE GENOMIC DNA]</scope>
    <source>
        <strain evidence="1 2">NBRC 111202</strain>
    </source>
</reference>
<dbReference type="EMBL" id="BDGU01000184">
    <property type="protein sequence ID" value="GAW04298.1"/>
    <property type="molecule type" value="Genomic_DNA"/>
</dbReference>
<sequence length="196" mass="22105">MSSRCKELAAMHEENSVANKRLNGVFDLAQSVKAYREGYITFSAMASNEEVILNAPHQPHPNSLEAFGHVLQDIKHAIIHSRRDWDKHEPKMWSRASGISDQELVDFTLEKDLVVVRSAPVSYGTIILGKIRIPAINDDEGEGFIHVRIHDPPNRGTEDVKFHSIFTDEGNKNADGQATTWRAVQTKDTPLEFFNE</sequence>
<reference evidence="1 2" key="1">
    <citation type="submission" date="2016-08" db="EMBL/GenBank/DDBJ databases">
        <authorList>
            <consortium name="Lentinula edodes genome sequencing consortium"/>
            <person name="Sakamoto Y."/>
            <person name="Nakade K."/>
            <person name="Sato S."/>
            <person name="Yoshida Y."/>
            <person name="Miyazaki K."/>
            <person name="Natsume S."/>
            <person name="Konno N."/>
        </authorList>
    </citation>
    <scope>NUCLEOTIDE SEQUENCE [LARGE SCALE GENOMIC DNA]</scope>
    <source>
        <strain evidence="1 2">NBRC 111202</strain>
    </source>
</reference>
<accession>A0A1Q3EAS5</accession>
<proteinExistence type="predicted"/>
<keyword evidence="2" id="KW-1185">Reference proteome</keyword>
<dbReference type="AlphaFoldDB" id="A0A1Q3EAS5"/>
<protein>
    <submittedName>
        <fullName evidence="1">Uncharacterized protein</fullName>
    </submittedName>
</protein>